<evidence type="ECO:0000256" key="5">
    <source>
        <dbReference type="ARBA" id="ARBA00023134"/>
    </source>
</evidence>
<dbReference type="GO" id="GO:1904263">
    <property type="term" value="P:positive regulation of TORC1 signaling"/>
    <property type="evidence" value="ECO:0007669"/>
    <property type="project" value="TreeGrafter"/>
</dbReference>
<evidence type="ECO:0000313" key="9">
    <source>
        <dbReference type="EMBL" id="JAP44346.1"/>
    </source>
</evidence>
<evidence type="ECO:0008006" key="10">
    <source>
        <dbReference type="Google" id="ProtNLM"/>
    </source>
</evidence>
<keyword evidence="6" id="KW-0472">Membrane</keyword>
<dbReference type="Pfam" id="PF04670">
    <property type="entry name" value="Gtr1_RagA"/>
    <property type="match status" value="1"/>
</dbReference>
<dbReference type="GO" id="GO:0003924">
    <property type="term" value="F:GTPase activity"/>
    <property type="evidence" value="ECO:0007669"/>
    <property type="project" value="TreeGrafter"/>
</dbReference>
<dbReference type="FunFam" id="3.40.50.300:FF:001086">
    <property type="entry name" value="GTP-binding protein GTR2"/>
    <property type="match status" value="1"/>
</dbReference>
<dbReference type="Gene3D" id="3.30.450.190">
    <property type="match status" value="1"/>
</dbReference>
<dbReference type="PANTHER" id="PTHR11259:SF2">
    <property type="entry name" value="GH16429P"/>
    <property type="match status" value="1"/>
</dbReference>
<dbReference type="InterPro" id="IPR006762">
    <property type="entry name" value="Gtr1_RagA"/>
</dbReference>
<evidence type="ECO:0000256" key="6">
    <source>
        <dbReference type="ARBA" id="ARBA00023136"/>
    </source>
</evidence>
<dbReference type="GO" id="GO:1990131">
    <property type="term" value="C:Gtr1-Gtr2 GTPase complex"/>
    <property type="evidence" value="ECO:0007669"/>
    <property type="project" value="TreeGrafter"/>
</dbReference>
<dbReference type="AlphaFoldDB" id="A0A0X3PB01"/>
<keyword evidence="5 8" id="KW-0342">GTP-binding</keyword>
<accession>A0A0X3PB01</accession>
<dbReference type="CDD" id="cd11385">
    <property type="entry name" value="RagC_like"/>
    <property type="match status" value="1"/>
</dbReference>
<evidence type="ECO:0000256" key="8">
    <source>
        <dbReference type="RuleBase" id="RU367014"/>
    </source>
</evidence>
<dbReference type="GO" id="GO:0012505">
    <property type="term" value="C:endomembrane system"/>
    <property type="evidence" value="ECO:0007669"/>
    <property type="project" value="UniProtKB-SubCell"/>
</dbReference>
<keyword evidence="3 8" id="KW-0547">Nucleotide-binding</keyword>
<evidence type="ECO:0000256" key="1">
    <source>
        <dbReference type="ARBA" id="ARBA00004308"/>
    </source>
</evidence>
<dbReference type="PANTHER" id="PTHR11259">
    <property type="entry name" value="RAS-RELATED GTP BINDING RAG/GTR YEAST"/>
    <property type="match status" value="1"/>
</dbReference>
<reference evidence="9" key="1">
    <citation type="submission" date="2016-01" db="EMBL/GenBank/DDBJ databases">
        <title>Reference transcriptome for the parasite Schistocephalus solidus: insights into the molecular evolution of parasitism.</title>
        <authorList>
            <person name="Hebert F.O."/>
            <person name="Grambauer S."/>
            <person name="Barber I."/>
            <person name="Landry C.R."/>
            <person name="Aubin-Horth N."/>
        </authorList>
    </citation>
    <scope>NUCLEOTIDE SEQUENCE</scope>
</reference>
<evidence type="ECO:0000256" key="4">
    <source>
        <dbReference type="ARBA" id="ARBA00022801"/>
    </source>
</evidence>
<sequence length="371" mass="41979">MDSCSTLDEKPKIFLMGLRRSGKSSIQKVVFHKMAPTETLYLESTNKIEKNDVSDCSFIKFQIWDFPGHIDFCDNMFQSDVIFTSSCALIFVIDAQDDYLEALARLNSTIEFAYRQNPNIKFEVFIHKVDCLMDDQKIEVQRDITQRVTSVLDDLVYAHSEHHSGSGPAVSIGFHLTTIYDHSIFEAFSKVVQKLIPYLDAFEDLLNIFITNSMLDKAFLVDVASKIYLATDSTLVDMQTYELCCDMIDVVLDISSIYTPNTELKDPPFSEKTAATIVLSSDTVLYLRGVNRYMALVCLLREESLEKMGIIEYNYQIVKRGLQKMLDVNQQHVKKQLIMPCFASSQSPLAPVAGSETAATTTSGDDQFWNG</sequence>
<dbReference type="EMBL" id="GEEE01018879">
    <property type="protein sequence ID" value="JAP44346.1"/>
    <property type="molecule type" value="Transcribed_RNA"/>
</dbReference>
<evidence type="ECO:0000256" key="7">
    <source>
        <dbReference type="ARBA" id="ARBA00049117"/>
    </source>
</evidence>
<comment type="similarity">
    <text evidence="2 8">Belongs to the GTR/RAG GTP-binding protein family.</text>
</comment>
<dbReference type="GO" id="GO:0005634">
    <property type="term" value="C:nucleus"/>
    <property type="evidence" value="ECO:0007669"/>
    <property type="project" value="TreeGrafter"/>
</dbReference>
<dbReference type="Gene3D" id="3.40.50.300">
    <property type="entry name" value="P-loop containing nucleotide triphosphate hydrolases"/>
    <property type="match status" value="1"/>
</dbReference>
<dbReference type="GO" id="GO:0009267">
    <property type="term" value="P:cellular response to starvation"/>
    <property type="evidence" value="ECO:0007669"/>
    <property type="project" value="TreeGrafter"/>
</dbReference>
<gene>
    <name evidence="9" type="ORF">TR158703</name>
</gene>
<evidence type="ECO:0000256" key="3">
    <source>
        <dbReference type="ARBA" id="ARBA00022741"/>
    </source>
</evidence>
<dbReference type="GO" id="GO:0005764">
    <property type="term" value="C:lysosome"/>
    <property type="evidence" value="ECO:0007669"/>
    <property type="project" value="TreeGrafter"/>
</dbReference>
<dbReference type="GO" id="GO:0005525">
    <property type="term" value="F:GTP binding"/>
    <property type="evidence" value="ECO:0007669"/>
    <property type="project" value="UniProtKB-UniRule"/>
</dbReference>
<protein>
    <recommendedName>
        <fullName evidence="10">Ras-related GTP-binding protein C</fullName>
    </recommendedName>
</protein>
<dbReference type="InterPro" id="IPR039400">
    <property type="entry name" value="RagC/D"/>
</dbReference>
<dbReference type="InterPro" id="IPR027417">
    <property type="entry name" value="P-loop_NTPase"/>
</dbReference>
<comment type="subcellular location">
    <subcellularLocation>
        <location evidence="1">Endomembrane system</location>
    </subcellularLocation>
</comment>
<evidence type="ECO:0000256" key="2">
    <source>
        <dbReference type="ARBA" id="ARBA00007756"/>
    </source>
</evidence>
<dbReference type="GO" id="GO:0010507">
    <property type="term" value="P:negative regulation of autophagy"/>
    <property type="evidence" value="ECO:0007669"/>
    <property type="project" value="TreeGrafter"/>
</dbReference>
<dbReference type="SUPFAM" id="SSF52540">
    <property type="entry name" value="P-loop containing nucleoside triphosphate hydrolases"/>
    <property type="match status" value="1"/>
</dbReference>
<organism evidence="9">
    <name type="scientific">Schistocephalus solidus</name>
    <name type="common">Tapeworm</name>
    <dbReference type="NCBI Taxonomy" id="70667"/>
    <lineage>
        <taxon>Eukaryota</taxon>
        <taxon>Metazoa</taxon>
        <taxon>Spiralia</taxon>
        <taxon>Lophotrochozoa</taxon>
        <taxon>Platyhelminthes</taxon>
        <taxon>Cestoda</taxon>
        <taxon>Eucestoda</taxon>
        <taxon>Diphyllobothriidea</taxon>
        <taxon>Diphyllobothriidae</taxon>
        <taxon>Schistocephalus</taxon>
    </lineage>
</organism>
<comment type="catalytic activity">
    <reaction evidence="7">
        <text>GTP + H2O = GDP + phosphate + H(+)</text>
        <dbReference type="Rhea" id="RHEA:19669"/>
        <dbReference type="ChEBI" id="CHEBI:15377"/>
        <dbReference type="ChEBI" id="CHEBI:15378"/>
        <dbReference type="ChEBI" id="CHEBI:37565"/>
        <dbReference type="ChEBI" id="CHEBI:43474"/>
        <dbReference type="ChEBI" id="CHEBI:58189"/>
    </reaction>
    <physiologicalReaction direction="left-to-right" evidence="7">
        <dbReference type="Rhea" id="RHEA:19670"/>
    </physiologicalReaction>
</comment>
<proteinExistence type="inferred from homology"/>
<name>A0A0X3PB01_SCHSO</name>
<keyword evidence="4" id="KW-0378">Hydrolase</keyword>